<dbReference type="Proteomes" id="UP000186922">
    <property type="component" value="Unassembled WGS sequence"/>
</dbReference>
<feature type="region of interest" description="Disordered" evidence="1">
    <location>
        <begin position="81"/>
        <end position="100"/>
    </location>
</feature>
<evidence type="ECO:0000313" key="3">
    <source>
        <dbReference type="Proteomes" id="UP000186922"/>
    </source>
</evidence>
<name>A0A1D1UXP7_RAMVA</name>
<comment type="caution">
    <text evidence="2">The sequence shown here is derived from an EMBL/GenBank/DDBJ whole genome shotgun (WGS) entry which is preliminary data.</text>
</comment>
<protein>
    <submittedName>
        <fullName evidence="2">Uncharacterized protein</fullName>
    </submittedName>
</protein>
<dbReference type="EMBL" id="BDGG01000002">
    <property type="protein sequence ID" value="GAU94241.1"/>
    <property type="molecule type" value="Genomic_DNA"/>
</dbReference>
<evidence type="ECO:0000313" key="2">
    <source>
        <dbReference type="EMBL" id="GAU94241.1"/>
    </source>
</evidence>
<reference evidence="2 3" key="1">
    <citation type="journal article" date="2016" name="Nat. Commun.">
        <title>Extremotolerant tardigrade genome and improved radiotolerance of human cultured cells by tardigrade-unique protein.</title>
        <authorList>
            <person name="Hashimoto T."/>
            <person name="Horikawa D.D."/>
            <person name="Saito Y."/>
            <person name="Kuwahara H."/>
            <person name="Kozuka-Hata H."/>
            <person name="Shin-I T."/>
            <person name="Minakuchi Y."/>
            <person name="Ohishi K."/>
            <person name="Motoyama A."/>
            <person name="Aizu T."/>
            <person name="Enomoto A."/>
            <person name="Kondo K."/>
            <person name="Tanaka S."/>
            <person name="Hara Y."/>
            <person name="Koshikawa S."/>
            <person name="Sagara H."/>
            <person name="Miura T."/>
            <person name="Yokobori S."/>
            <person name="Miyagawa K."/>
            <person name="Suzuki Y."/>
            <person name="Kubo T."/>
            <person name="Oyama M."/>
            <person name="Kohara Y."/>
            <person name="Fujiyama A."/>
            <person name="Arakawa K."/>
            <person name="Katayama T."/>
            <person name="Toyoda A."/>
            <person name="Kunieda T."/>
        </authorList>
    </citation>
    <scope>NUCLEOTIDE SEQUENCE [LARGE SCALE GENOMIC DNA]</scope>
    <source>
        <strain evidence="2 3">YOKOZUNA-1</strain>
    </source>
</reference>
<keyword evidence="3" id="KW-1185">Reference proteome</keyword>
<sequence>MHRCARKIKVFQEVSPLPNSDPTFSPVIPKQTIISRIFLILIINEATRTEQASYREGAQKSSYCREALISIVAKFRRSSNSRTSTTFHSPKTNIATLEHP</sequence>
<dbReference type="AlphaFoldDB" id="A0A1D1UXP7"/>
<feature type="compositionally biased region" description="Polar residues" evidence="1">
    <location>
        <begin position="87"/>
        <end position="100"/>
    </location>
</feature>
<proteinExistence type="predicted"/>
<accession>A0A1D1UXP7</accession>
<gene>
    <name evidence="2" type="primary">RvY_06052-1</name>
    <name evidence="2" type="synonym">RvY_06052.1</name>
    <name evidence="2" type="ORF">RvY_06052</name>
</gene>
<organism evidence="2 3">
    <name type="scientific">Ramazzottius varieornatus</name>
    <name type="common">Water bear</name>
    <name type="synonym">Tardigrade</name>
    <dbReference type="NCBI Taxonomy" id="947166"/>
    <lineage>
        <taxon>Eukaryota</taxon>
        <taxon>Metazoa</taxon>
        <taxon>Ecdysozoa</taxon>
        <taxon>Tardigrada</taxon>
        <taxon>Eutardigrada</taxon>
        <taxon>Parachela</taxon>
        <taxon>Hypsibioidea</taxon>
        <taxon>Ramazzottiidae</taxon>
        <taxon>Ramazzottius</taxon>
    </lineage>
</organism>
<evidence type="ECO:0000256" key="1">
    <source>
        <dbReference type="SAM" id="MobiDB-lite"/>
    </source>
</evidence>